<evidence type="ECO:0000256" key="1">
    <source>
        <dbReference type="SAM" id="Phobius"/>
    </source>
</evidence>
<keyword evidence="3" id="KW-1185">Reference proteome</keyword>
<organism evidence="2 3">
    <name type="scientific">Winogradskya humida</name>
    <dbReference type="NCBI Taxonomy" id="113566"/>
    <lineage>
        <taxon>Bacteria</taxon>
        <taxon>Bacillati</taxon>
        <taxon>Actinomycetota</taxon>
        <taxon>Actinomycetes</taxon>
        <taxon>Micromonosporales</taxon>
        <taxon>Micromonosporaceae</taxon>
        <taxon>Winogradskya</taxon>
    </lineage>
</organism>
<feature type="transmembrane region" description="Helical" evidence="1">
    <location>
        <begin position="15"/>
        <end position="37"/>
    </location>
</feature>
<dbReference type="EMBL" id="BOMN01000091">
    <property type="protein sequence ID" value="GIE23454.1"/>
    <property type="molecule type" value="Genomic_DNA"/>
</dbReference>
<keyword evidence="1" id="KW-0812">Transmembrane</keyword>
<evidence type="ECO:0000313" key="3">
    <source>
        <dbReference type="Proteomes" id="UP000603200"/>
    </source>
</evidence>
<protein>
    <submittedName>
        <fullName evidence="2">Uncharacterized protein</fullName>
    </submittedName>
</protein>
<dbReference type="RefSeq" id="WP_203840510.1">
    <property type="nucleotide sequence ID" value="NZ_BAAATV010000009.1"/>
</dbReference>
<evidence type="ECO:0000313" key="2">
    <source>
        <dbReference type="EMBL" id="GIE23454.1"/>
    </source>
</evidence>
<gene>
    <name evidence="2" type="ORF">Ahu01nite_065560</name>
</gene>
<accession>A0ABQ3ZY68</accession>
<proteinExistence type="predicted"/>
<sequence>MITLSAPSWTETGGFWIAFAALVASLAAFGVSVWSAHSGHQSAKSGRESAVHAGTSAKAAEAAADSSTVAARAAEKSADADGKMARLELDRDHEAYRPVMPGPHGFQVVRESLNNVPELEKNHRLVYEFTPARTYRVVGEAVYRSGSPNPMTLSMPLLCRAGVPVRIVFEDLVVDRQRSEFSMLRFKFWPPAEVDLVEHWTCRCERPLGSNEAPHWEATIAVDRPRGWPITSIGVPQ</sequence>
<name>A0ABQ3ZY68_9ACTN</name>
<comment type="caution">
    <text evidence="2">The sequence shown here is derived from an EMBL/GenBank/DDBJ whole genome shotgun (WGS) entry which is preliminary data.</text>
</comment>
<keyword evidence="1" id="KW-1133">Transmembrane helix</keyword>
<keyword evidence="1" id="KW-0472">Membrane</keyword>
<reference evidence="2 3" key="1">
    <citation type="submission" date="2021-01" db="EMBL/GenBank/DDBJ databases">
        <title>Whole genome shotgun sequence of Actinoplanes humidus NBRC 14915.</title>
        <authorList>
            <person name="Komaki H."/>
            <person name="Tamura T."/>
        </authorList>
    </citation>
    <scope>NUCLEOTIDE SEQUENCE [LARGE SCALE GENOMIC DNA]</scope>
    <source>
        <strain evidence="2 3">NBRC 14915</strain>
    </source>
</reference>
<dbReference type="Proteomes" id="UP000603200">
    <property type="component" value="Unassembled WGS sequence"/>
</dbReference>